<proteinExistence type="predicted"/>
<dbReference type="AlphaFoldDB" id="A0A0C1C2L4"/>
<protein>
    <recommendedName>
        <fullName evidence="4">Outer membrane protein beta-barrel domain-containing protein</fullName>
    </recommendedName>
</protein>
<dbReference type="SUPFAM" id="SSF56925">
    <property type="entry name" value="OMPA-like"/>
    <property type="match status" value="1"/>
</dbReference>
<dbReference type="Proteomes" id="UP000031307">
    <property type="component" value="Unassembled WGS sequence"/>
</dbReference>
<accession>A0A0C1C2L4</accession>
<dbReference type="PATRIC" id="fig|83552.4.peg.981"/>
<comment type="caution">
    <text evidence="2">The sequence shown here is derived from an EMBL/GenBank/DDBJ whole genome shotgun (WGS) entry which is preliminary data.</text>
</comment>
<evidence type="ECO:0000256" key="1">
    <source>
        <dbReference type="SAM" id="SignalP"/>
    </source>
</evidence>
<evidence type="ECO:0008006" key="4">
    <source>
        <dbReference type="Google" id="ProtNLM"/>
    </source>
</evidence>
<dbReference type="OMA" id="MAIEYRT"/>
<evidence type="ECO:0000313" key="2">
    <source>
        <dbReference type="EMBL" id="KIA77836.1"/>
    </source>
</evidence>
<reference evidence="2 3" key="1">
    <citation type="journal article" date="2014" name="Mol. Biol. Evol.">
        <title>Massive expansion of Ubiquitination-related gene families within the Chlamydiae.</title>
        <authorList>
            <person name="Domman D."/>
            <person name="Collingro A."/>
            <person name="Lagkouvardos I."/>
            <person name="Gehre L."/>
            <person name="Weinmaier T."/>
            <person name="Rattei T."/>
            <person name="Subtil A."/>
            <person name="Horn M."/>
        </authorList>
    </citation>
    <scope>NUCLEOTIDE SEQUENCE [LARGE SCALE GENOMIC DNA]</scope>
    <source>
        <strain evidence="2 3">OEW1</strain>
    </source>
</reference>
<name>A0A0C1C2L4_9BACT</name>
<keyword evidence="1" id="KW-0732">Signal</keyword>
<evidence type="ECO:0000313" key="3">
    <source>
        <dbReference type="Proteomes" id="UP000031307"/>
    </source>
</evidence>
<feature type="chain" id="PRO_5002142626" description="Outer membrane protein beta-barrel domain-containing protein" evidence="1">
    <location>
        <begin position="25"/>
        <end position="188"/>
    </location>
</feature>
<gene>
    <name evidence="2" type="ORF">DB43_FN00050</name>
</gene>
<sequence length="188" mass="21237">MNKKTFRKQLVFLIYLLMPFLAHAEMAIEYRTAAFFPSNHLFRHIYGDLGPNYQLEASKCVCSNVALWANTDLFIKHGRIRECGPSKVKLVNLSFGPKLIYPLSSRVNLYVGLGASIARICIKNKVHCESNSAYKMAAGGVFKSGMNFYLCQNLFLDVFIDYLYQPIHFHRTIDIGGIKVGAGIGTRF</sequence>
<feature type="signal peptide" evidence="1">
    <location>
        <begin position="1"/>
        <end position="24"/>
    </location>
</feature>
<dbReference type="EMBL" id="JSAM01000058">
    <property type="protein sequence ID" value="KIA77836.1"/>
    <property type="molecule type" value="Genomic_DNA"/>
</dbReference>
<dbReference type="InterPro" id="IPR011250">
    <property type="entry name" value="OMP/PagP_B-barrel"/>
</dbReference>
<dbReference type="RefSeq" id="WP_013924971.1">
    <property type="nucleotide sequence ID" value="NZ_BAWW01000002.1"/>
</dbReference>
<organism evidence="2 3">
    <name type="scientific">Parachlamydia acanthamoebae</name>
    <dbReference type="NCBI Taxonomy" id="83552"/>
    <lineage>
        <taxon>Bacteria</taxon>
        <taxon>Pseudomonadati</taxon>
        <taxon>Chlamydiota</taxon>
        <taxon>Chlamydiia</taxon>
        <taxon>Parachlamydiales</taxon>
        <taxon>Parachlamydiaceae</taxon>
        <taxon>Parachlamydia</taxon>
    </lineage>
</organism>